<dbReference type="PANTHER" id="PTHR43464">
    <property type="entry name" value="METHYLTRANSFERASE"/>
    <property type="match status" value="1"/>
</dbReference>
<keyword evidence="3" id="KW-0949">S-adenosyl-L-methionine</keyword>
<dbReference type="InterPro" id="IPR029063">
    <property type="entry name" value="SAM-dependent_MTases_sf"/>
</dbReference>
<dbReference type="InterPro" id="IPR041698">
    <property type="entry name" value="Methyltransf_25"/>
</dbReference>
<evidence type="ECO:0000313" key="6">
    <source>
        <dbReference type="Proteomes" id="UP001198862"/>
    </source>
</evidence>
<protein>
    <submittedName>
        <fullName evidence="5">Class I SAM-dependent methyltransferase</fullName>
    </submittedName>
</protein>
<dbReference type="GO" id="GO:0032259">
    <property type="term" value="P:methylation"/>
    <property type="evidence" value="ECO:0007669"/>
    <property type="project" value="UniProtKB-KW"/>
</dbReference>
<evidence type="ECO:0000256" key="1">
    <source>
        <dbReference type="ARBA" id="ARBA00022603"/>
    </source>
</evidence>
<comment type="caution">
    <text evidence="5">The sequence shown here is derived from an EMBL/GenBank/DDBJ whole genome shotgun (WGS) entry which is preliminary data.</text>
</comment>
<evidence type="ECO:0000259" key="4">
    <source>
        <dbReference type="Pfam" id="PF13649"/>
    </source>
</evidence>
<name>A0ABS8L1K0_9HYPH</name>
<evidence type="ECO:0000256" key="3">
    <source>
        <dbReference type="ARBA" id="ARBA00022691"/>
    </source>
</evidence>
<reference evidence="5 6" key="1">
    <citation type="submission" date="2021-11" db="EMBL/GenBank/DDBJ databases">
        <authorList>
            <person name="Lee D.-H."/>
            <person name="Kim S.-B."/>
        </authorList>
    </citation>
    <scope>NUCLEOTIDE SEQUENCE [LARGE SCALE GENOMIC DNA]</scope>
    <source>
        <strain evidence="5 6">KCTC 52223</strain>
    </source>
</reference>
<dbReference type="GO" id="GO:0008168">
    <property type="term" value="F:methyltransferase activity"/>
    <property type="evidence" value="ECO:0007669"/>
    <property type="project" value="UniProtKB-KW"/>
</dbReference>
<dbReference type="SUPFAM" id="SSF53335">
    <property type="entry name" value="S-adenosyl-L-methionine-dependent methyltransferases"/>
    <property type="match status" value="1"/>
</dbReference>
<dbReference type="EMBL" id="JAJISD010000010">
    <property type="protein sequence ID" value="MCC8431671.1"/>
    <property type="molecule type" value="Genomic_DNA"/>
</dbReference>
<organism evidence="5 6">
    <name type="scientific">Reyranella aquatilis</name>
    <dbReference type="NCBI Taxonomy" id="2035356"/>
    <lineage>
        <taxon>Bacteria</taxon>
        <taxon>Pseudomonadati</taxon>
        <taxon>Pseudomonadota</taxon>
        <taxon>Alphaproteobacteria</taxon>
        <taxon>Hyphomicrobiales</taxon>
        <taxon>Reyranellaceae</taxon>
        <taxon>Reyranella</taxon>
    </lineage>
</organism>
<keyword evidence="6" id="KW-1185">Reference proteome</keyword>
<keyword evidence="2" id="KW-0808">Transferase</keyword>
<dbReference type="Gene3D" id="3.40.50.150">
    <property type="entry name" value="Vaccinia Virus protein VP39"/>
    <property type="match status" value="1"/>
</dbReference>
<accession>A0ABS8L1K0</accession>
<feature type="domain" description="Methyltransferase" evidence="4">
    <location>
        <begin position="34"/>
        <end position="126"/>
    </location>
</feature>
<evidence type="ECO:0000256" key="2">
    <source>
        <dbReference type="ARBA" id="ARBA00022679"/>
    </source>
</evidence>
<keyword evidence="1 5" id="KW-0489">Methyltransferase</keyword>
<dbReference type="PANTHER" id="PTHR43464:SF19">
    <property type="entry name" value="UBIQUINONE BIOSYNTHESIS O-METHYLTRANSFERASE, MITOCHONDRIAL"/>
    <property type="match status" value="1"/>
</dbReference>
<gene>
    <name evidence="5" type="ORF">LJ725_22070</name>
</gene>
<dbReference type="Proteomes" id="UP001198862">
    <property type="component" value="Unassembled WGS sequence"/>
</dbReference>
<dbReference type="CDD" id="cd02440">
    <property type="entry name" value="AdoMet_MTases"/>
    <property type="match status" value="1"/>
</dbReference>
<proteinExistence type="predicted"/>
<dbReference type="RefSeq" id="WP_230553086.1">
    <property type="nucleotide sequence ID" value="NZ_JAJISD010000010.1"/>
</dbReference>
<dbReference type="Pfam" id="PF13649">
    <property type="entry name" value="Methyltransf_25"/>
    <property type="match status" value="1"/>
</dbReference>
<sequence length="207" mass="23115">MPDQSGYWDRSAAKTFTHPLSDDFTAALEHSDRILDYGCGYGRSLRALAGLGFHNTVGVDFSREMVARGRRECPGLDLRHIDRPAIGEPDGSFDAAMILAVLTCIVDDDDQAAVLTEIRRLLRPGGLLFISDMPLQEDARNRARYDERPHGPYGVFDTGDGGIVRHHTDDHMQGWLSGFEPISRRRIRLTTMHGNPATGVHFLARRM</sequence>
<evidence type="ECO:0000313" key="5">
    <source>
        <dbReference type="EMBL" id="MCC8431671.1"/>
    </source>
</evidence>